<name>A0A243Q6J4_9ACTN</name>
<reference evidence="2 3" key="1">
    <citation type="submission" date="2017-05" db="EMBL/GenBank/DDBJ databases">
        <title>Biotechnological potential of actinobacteria isolated from South African environments.</title>
        <authorList>
            <person name="Le Roes-Hill M."/>
            <person name="Prins A."/>
            <person name="Durrell K.A."/>
        </authorList>
    </citation>
    <scope>NUCLEOTIDE SEQUENCE [LARGE SCALE GENOMIC DNA]</scope>
    <source>
        <strain evidence="2">BS2</strain>
    </source>
</reference>
<comment type="caution">
    <text evidence="2">The sequence shown here is derived from an EMBL/GenBank/DDBJ whole genome shotgun (WGS) entry which is preliminary data.</text>
</comment>
<evidence type="ECO:0000313" key="2">
    <source>
        <dbReference type="EMBL" id="OUC77042.1"/>
    </source>
</evidence>
<dbReference type="AlphaFoldDB" id="A0A243Q6J4"/>
<accession>A0A243Q6J4</accession>
<evidence type="ECO:0000313" key="3">
    <source>
        <dbReference type="Proteomes" id="UP000194632"/>
    </source>
</evidence>
<feature type="region of interest" description="Disordered" evidence="1">
    <location>
        <begin position="35"/>
        <end position="75"/>
    </location>
</feature>
<proteinExistence type="predicted"/>
<organism evidence="2 3">
    <name type="scientific">Gordonia lacunae</name>
    <dbReference type="NCBI Taxonomy" id="417102"/>
    <lineage>
        <taxon>Bacteria</taxon>
        <taxon>Bacillati</taxon>
        <taxon>Actinomycetota</taxon>
        <taxon>Actinomycetes</taxon>
        <taxon>Mycobacteriales</taxon>
        <taxon>Gordoniaceae</taxon>
        <taxon>Gordonia</taxon>
    </lineage>
</organism>
<dbReference type="EMBL" id="NGFO01000025">
    <property type="protein sequence ID" value="OUC77042.1"/>
    <property type="molecule type" value="Genomic_DNA"/>
</dbReference>
<protein>
    <submittedName>
        <fullName evidence="2">Uncharacterized protein</fullName>
    </submittedName>
</protein>
<keyword evidence="3" id="KW-1185">Reference proteome</keyword>
<gene>
    <name evidence="2" type="ORF">CA982_19460</name>
</gene>
<evidence type="ECO:0000256" key="1">
    <source>
        <dbReference type="SAM" id="MobiDB-lite"/>
    </source>
</evidence>
<dbReference type="Proteomes" id="UP000194632">
    <property type="component" value="Unassembled WGS sequence"/>
</dbReference>
<feature type="compositionally biased region" description="Basic and acidic residues" evidence="1">
    <location>
        <begin position="61"/>
        <end position="75"/>
    </location>
</feature>
<dbReference type="RefSeq" id="WP_086536901.1">
    <property type="nucleotide sequence ID" value="NZ_NGFO01000025.1"/>
</dbReference>
<sequence length="75" mass="8611">MRLSTQFVTREGVTIPEGPFPKDAHIRFEHAMQAMPFPTPLRQKPFRGGPPPPPGSPRNWRVGERARNRKQHEAE</sequence>